<reference evidence="2 3" key="1">
    <citation type="journal article" date="2017" name="MBio">
        <title>Type VI secretion-mediated competition in the bee gut microbiome.</title>
        <authorList>
            <person name="Steele M.I."/>
            <person name="Kwong W.K."/>
            <person name="Powell J.E."/>
            <person name="Whiteley M."/>
            <person name="Moran N.A."/>
        </authorList>
    </citation>
    <scope>NUCLEOTIDE SEQUENCE [LARGE SCALE GENOMIC DNA]</scope>
    <source>
        <strain evidence="2 3">Occ4-2</strain>
    </source>
</reference>
<dbReference type="InterPro" id="IPR035897">
    <property type="entry name" value="Toll_tir_struct_dom_sf"/>
</dbReference>
<feature type="domain" description="Thoeris protein ThsB TIR-like" evidence="1">
    <location>
        <begin position="34"/>
        <end position="135"/>
    </location>
</feature>
<protein>
    <submittedName>
        <fullName evidence="2">Molecular chaperone Tir</fullName>
    </submittedName>
</protein>
<evidence type="ECO:0000313" key="2">
    <source>
        <dbReference type="EMBL" id="PIT51283.1"/>
    </source>
</evidence>
<dbReference type="EMBL" id="MEIQ01000029">
    <property type="protein sequence ID" value="PIT51283.1"/>
    <property type="molecule type" value="Genomic_DNA"/>
</dbReference>
<sequence>MGYKVFISYKYLDNSVWQLSPHDILNKTNETNETTARDYVDIIQKIFEKDGIHINKGEKDDESLDHFKKETIQSKLADKIFDSSVTIVLISPDMKDSLEEENQWIPWEIAYSLRSKQRSEKKSKRNAILLVILPDQNGSYYYVNQCGFYFNIIQRNLNNLHTPYYACKLENGCSKSYMLRCNWDKFISKPNAWIDAAIEIRDNGDKYTIVVRP</sequence>
<dbReference type="Pfam" id="PF08937">
    <property type="entry name" value="ThsB_TIR"/>
    <property type="match status" value="1"/>
</dbReference>
<organism evidence="2 3">
    <name type="scientific">Snodgrassella alvi</name>
    <dbReference type="NCBI Taxonomy" id="1196083"/>
    <lineage>
        <taxon>Bacteria</taxon>
        <taxon>Pseudomonadati</taxon>
        <taxon>Pseudomonadota</taxon>
        <taxon>Betaproteobacteria</taxon>
        <taxon>Neisseriales</taxon>
        <taxon>Neisseriaceae</taxon>
        <taxon>Snodgrassella</taxon>
    </lineage>
</organism>
<name>A0A2N9XRR6_9NEIS</name>
<evidence type="ECO:0000313" key="3">
    <source>
        <dbReference type="Proteomes" id="UP000231484"/>
    </source>
</evidence>
<comment type="caution">
    <text evidence="2">The sequence shown here is derived from an EMBL/GenBank/DDBJ whole genome shotgun (WGS) entry which is preliminary data.</text>
</comment>
<dbReference type="Proteomes" id="UP000231484">
    <property type="component" value="Unassembled WGS sequence"/>
</dbReference>
<dbReference type="SUPFAM" id="SSF52200">
    <property type="entry name" value="Toll/Interleukin receptor TIR domain"/>
    <property type="match status" value="1"/>
</dbReference>
<proteinExistence type="predicted"/>
<accession>A0A2N9XRR6</accession>
<dbReference type="InterPro" id="IPR015032">
    <property type="entry name" value="ThsB__TIR-like_domain"/>
</dbReference>
<evidence type="ECO:0000259" key="1">
    <source>
        <dbReference type="Pfam" id="PF08937"/>
    </source>
</evidence>
<gene>
    <name evidence="2" type="ORF">BHC48_04515</name>
</gene>
<dbReference type="Gene3D" id="3.40.50.10140">
    <property type="entry name" value="Toll/interleukin-1 receptor homology (TIR) domain"/>
    <property type="match status" value="1"/>
</dbReference>
<dbReference type="AlphaFoldDB" id="A0A2N9XRR6"/>